<sequence length="125" mass="13296">MNSFAANPDRVQQASLQAPYVSLYIKVDVNFDKALLLMRDSDTGDVVRQIPSETQLEAYRRAQKVLNPEVPVIKDAEDAKGDSEVTAAGNSSSVPAQAVSTTPAPQTSAPTQSVSTETVSIDTSV</sequence>
<dbReference type="EMBL" id="QFNK01000009">
    <property type="protein sequence ID" value="PZO88742.1"/>
    <property type="molecule type" value="Genomic_DNA"/>
</dbReference>
<evidence type="ECO:0000313" key="2">
    <source>
        <dbReference type="EMBL" id="PZO88742.1"/>
    </source>
</evidence>
<feature type="compositionally biased region" description="Polar residues" evidence="1">
    <location>
        <begin position="88"/>
        <end position="99"/>
    </location>
</feature>
<evidence type="ECO:0008006" key="4">
    <source>
        <dbReference type="Google" id="ProtNLM"/>
    </source>
</evidence>
<protein>
    <recommendedName>
        <fullName evidence="4">Flagellar protein FlaG</fullName>
    </recommendedName>
</protein>
<reference evidence="2 3" key="1">
    <citation type="submission" date="2017-08" db="EMBL/GenBank/DDBJ databases">
        <title>Infants hospitalized years apart are colonized by the same room-sourced microbial strains.</title>
        <authorList>
            <person name="Brooks B."/>
            <person name="Olm M.R."/>
            <person name="Firek B.A."/>
            <person name="Baker R."/>
            <person name="Thomas B.C."/>
            <person name="Morowitz M.J."/>
            <person name="Banfield J.F."/>
        </authorList>
    </citation>
    <scope>NUCLEOTIDE SEQUENCE [LARGE SCALE GENOMIC DNA]</scope>
    <source>
        <strain evidence="2">S2_018_000_R2_104</strain>
    </source>
</reference>
<dbReference type="InterPro" id="IPR035924">
    <property type="entry name" value="FlaG-like_sf"/>
</dbReference>
<comment type="caution">
    <text evidence="2">The sequence shown here is derived from an EMBL/GenBank/DDBJ whole genome shotgun (WGS) entry which is preliminary data.</text>
</comment>
<dbReference type="SUPFAM" id="SSF160214">
    <property type="entry name" value="FlaG-like"/>
    <property type="match status" value="1"/>
</dbReference>
<dbReference type="AlphaFoldDB" id="A0A2W5A6C2"/>
<name>A0A2W5A6C2_9BACT</name>
<feature type="compositionally biased region" description="Basic and acidic residues" evidence="1">
    <location>
        <begin position="74"/>
        <end position="83"/>
    </location>
</feature>
<proteinExistence type="predicted"/>
<feature type="compositionally biased region" description="Polar residues" evidence="1">
    <location>
        <begin position="114"/>
        <end position="125"/>
    </location>
</feature>
<feature type="compositionally biased region" description="Low complexity" evidence="1">
    <location>
        <begin position="100"/>
        <end position="113"/>
    </location>
</feature>
<gene>
    <name evidence="2" type="ORF">DI626_01035</name>
</gene>
<dbReference type="Proteomes" id="UP000249557">
    <property type="component" value="Unassembled WGS sequence"/>
</dbReference>
<organism evidence="2 3">
    <name type="scientific">Micavibrio aeruginosavorus</name>
    <dbReference type="NCBI Taxonomy" id="349221"/>
    <lineage>
        <taxon>Bacteria</taxon>
        <taxon>Pseudomonadati</taxon>
        <taxon>Bdellovibrionota</taxon>
        <taxon>Bdellovibrionia</taxon>
        <taxon>Bdellovibrionales</taxon>
        <taxon>Pseudobdellovibrionaceae</taxon>
        <taxon>Micavibrio</taxon>
    </lineage>
</organism>
<accession>A0A2W5A6C2</accession>
<evidence type="ECO:0000313" key="3">
    <source>
        <dbReference type="Proteomes" id="UP000249557"/>
    </source>
</evidence>
<dbReference type="Gene3D" id="3.30.160.170">
    <property type="entry name" value="FlaG-like"/>
    <property type="match status" value="1"/>
</dbReference>
<evidence type="ECO:0000256" key="1">
    <source>
        <dbReference type="SAM" id="MobiDB-lite"/>
    </source>
</evidence>
<feature type="region of interest" description="Disordered" evidence="1">
    <location>
        <begin position="74"/>
        <end position="125"/>
    </location>
</feature>